<dbReference type="Gene3D" id="3.30.70.270">
    <property type="match status" value="1"/>
</dbReference>
<proteinExistence type="predicted"/>
<dbReference type="Pfam" id="PF00990">
    <property type="entry name" value="GGDEF"/>
    <property type="match status" value="1"/>
</dbReference>
<dbReference type="InterPro" id="IPR003018">
    <property type="entry name" value="GAF"/>
</dbReference>
<evidence type="ECO:0000259" key="1">
    <source>
        <dbReference type="PROSITE" id="PS50887"/>
    </source>
</evidence>
<comment type="caution">
    <text evidence="2">The sequence shown here is derived from an EMBL/GenBank/DDBJ whole genome shotgun (WGS) entry which is preliminary data.</text>
</comment>
<dbReference type="Pfam" id="PF01590">
    <property type="entry name" value="GAF"/>
    <property type="match status" value="1"/>
</dbReference>
<dbReference type="SMART" id="SM00267">
    <property type="entry name" value="GGDEF"/>
    <property type="match status" value="1"/>
</dbReference>
<dbReference type="PROSITE" id="PS50887">
    <property type="entry name" value="GGDEF"/>
    <property type="match status" value="1"/>
</dbReference>
<sequence>MNGKLCLRVCRHYYEDVAQAVRELGYPFVTVEAYALTCGRPQLLQHTDQIFARPVAALRTDLIVLGACAATPDALPAKLDAQTQLIHLNHCLVMLAGPELIDTETKRGAYLLSPGWLRAWRAHLYAWGFDQALARDYFHEAVEELLLLDTGTDPEALSGVKAFAAYLDMPYRVRTIGLDYLKLYLAKVILEWYLKTSQTETKRVLQDANRKIAEYAMAFDLLVDLSQIRSEETTITAIRHMFAMLFGCNNLEYAQIQGHQIVAVFAKDGHDQPARHAELAQVLASMERDHALIPQEEGFYLRIRYHNETFGLVVVRHITFPEYRNQYLNLGLAIANQCGLALANARTYSMLREAEASLRSERDLTEELRQMMAHLNSNVDMDAMLHQVLVQLDKIVPNHQSLLLLLEESTLRLVSAHPVEWQARLVGEEFSPEQPPFAEIMQRRMPLMLDEAALASLDLPMVTSFKSWMGLPLLHQEHLLGLLTLGSQQEETYTPSQVTMMQVLANEVATALENGRLFREVYMLAGTDPLTRLYNRRRFSELAEAEFRRVQRYGGKLSTIFMDIDHFKRVNDVFSHAVGDQVLEHVAKALKQVRPLDIVARYGGEEFIIACLETDLREAMQVAERLRQTIEHTPIETLSGPVQITMSFGVATLEPDLTTLGELIWRADQALYHAKCIGRNRVCSWKQAETH</sequence>
<dbReference type="SUPFAM" id="SSF55073">
    <property type="entry name" value="Nucleotide cyclase"/>
    <property type="match status" value="1"/>
</dbReference>
<dbReference type="Proteomes" id="UP001193081">
    <property type="component" value="Unassembled WGS sequence"/>
</dbReference>
<dbReference type="InterPro" id="IPR029016">
    <property type="entry name" value="GAF-like_dom_sf"/>
</dbReference>
<evidence type="ECO:0000313" key="3">
    <source>
        <dbReference type="Proteomes" id="UP001193081"/>
    </source>
</evidence>
<keyword evidence="3" id="KW-1185">Reference proteome</keyword>
<dbReference type="Pfam" id="PF07796">
    <property type="entry name" value="DUF1638"/>
    <property type="match status" value="1"/>
</dbReference>
<feature type="domain" description="GGDEF" evidence="1">
    <location>
        <begin position="555"/>
        <end position="687"/>
    </location>
</feature>
<dbReference type="CDD" id="cd01949">
    <property type="entry name" value="GGDEF"/>
    <property type="match status" value="1"/>
</dbReference>
<name>A0ABS4D932_9CHLR</name>
<dbReference type="InterPro" id="IPR043128">
    <property type="entry name" value="Rev_trsase/Diguanyl_cyclase"/>
</dbReference>
<accession>A0ABS4D932</accession>
<dbReference type="InterPro" id="IPR029787">
    <property type="entry name" value="Nucleotide_cyclase"/>
</dbReference>
<gene>
    <name evidence="2" type="ORF">EYB53_009430</name>
</gene>
<organism evidence="2 3">
    <name type="scientific">Candidatus Chloroploca mongolica</name>
    <dbReference type="NCBI Taxonomy" id="2528176"/>
    <lineage>
        <taxon>Bacteria</taxon>
        <taxon>Bacillati</taxon>
        <taxon>Chloroflexota</taxon>
        <taxon>Chloroflexia</taxon>
        <taxon>Chloroflexales</taxon>
        <taxon>Chloroflexineae</taxon>
        <taxon>Oscillochloridaceae</taxon>
        <taxon>Candidatus Chloroploca</taxon>
    </lineage>
</organism>
<dbReference type="PANTHER" id="PTHR45138:SF9">
    <property type="entry name" value="DIGUANYLATE CYCLASE DGCM-RELATED"/>
    <property type="match status" value="1"/>
</dbReference>
<dbReference type="RefSeq" id="WP_135477941.1">
    <property type="nucleotide sequence ID" value="NZ_SIJK02000013.1"/>
</dbReference>
<dbReference type="SMART" id="SM00065">
    <property type="entry name" value="GAF"/>
    <property type="match status" value="2"/>
</dbReference>
<dbReference type="InterPro" id="IPR000160">
    <property type="entry name" value="GGDEF_dom"/>
</dbReference>
<keyword evidence="2" id="KW-0808">Transferase</keyword>
<dbReference type="EC" id="2.7.7.65" evidence="2"/>
<dbReference type="SUPFAM" id="SSF55781">
    <property type="entry name" value="GAF domain-like"/>
    <property type="match status" value="2"/>
</dbReference>
<dbReference type="PANTHER" id="PTHR45138">
    <property type="entry name" value="REGULATORY COMPONENTS OF SENSORY TRANSDUCTION SYSTEM"/>
    <property type="match status" value="1"/>
</dbReference>
<dbReference type="GO" id="GO:0052621">
    <property type="term" value="F:diguanylate cyclase activity"/>
    <property type="evidence" value="ECO:0007669"/>
    <property type="project" value="UniProtKB-EC"/>
</dbReference>
<dbReference type="InterPro" id="IPR050469">
    <property type="entry name" value="Diguanylate_Cyclase"/>
</dbReference>
<keyword evidence="2" id="KW-0548">Nucleotidyltransferase</keyword>
<dbReference type="NCBIfam" id="TIGR00254">
    <property type="entry name" value="GGDEF"/>
    <property type="match status" value="1"/>
</dbReference>
<dbReference type="EMBL" id="SIJK02000013">
    <property type="protein sequence ID" value="MBP1465924.1"/>
    <property type="molecule type" value="Genomic_DNA"/>
</dbReference>
<evidence type="ECO:0000313" key="2">
    <source>
        <dbReference type="EMBL" id="MBP1465924.1"/>
    </source>
</evidence>
<protein>
    <submittedName>
        <fullName evidence="2">Diguanylate cyclase</fullName>
        <ecNumber evidence="2">2.7.7.65</ecNumber>
    </submittedName>
</protein>
<dbReference type="Gene3D" id="3.30.450.40">
    <property type="match status" value="1"/>
</dbReference>
<reference evidence="2 3" key="1">
    <citation type="submission" date="2021-03" db="EMBL/GenBank/DDBJ databases">
        <authorList>
            <person name="Grouzdev D.S."/>
        </authorList>
    </citation>
    <scope>NUCLEOTIDE SEQUENCE [LARGE SCALE GENOMIC DNA]</scope>
    <source>
        <strain evidence="2 3">M50-1</strain>
    </source>
</reference>
<dbReference type="InterPro" id="IPR012437">
    <property type="entry name" value="DUF1638"/>
</dbReference>